<reference evidence="2 3" key="1">
    <citation type="submission" date="2021-03" db="EMBL/GenBank/DDBJ databases">
        <title>Complete Genome Sequences of Two Lysobacter Strains Isolated from Sea Water (Lysobacter caseinilyticus) and Soil (Lysobacter helvus) in South Korea.</title>
        <authorList>
            <person name="Watanabe Y."/>
            <person name="Arakawa K."/>
        </authorList>
    </citation>
    <scope>NUCLEOTIDE SEQUENCE [LARGE SCALE GENOMIC DNA]</scope>
    <source>
        <strain evidence="2 3">KVB24</strain>
    </source>
</reference>
<feature type="signal peptide" evidence="1">
    <location>
        <begin position="1"/>
        <end position="36"/>
    </location>
</feature>
<feature type="chain" id="PRO_5047318294" evidence="1">
    <location>
        <begin position="37"/>
        <end position="162"/>
    </location>
</feature>
<evidence type="ECO:0000313" key="3">
    <source>
        <dbReference type="Proteomes" id="UP000681317"/>
    </source>
</evidence>
<evidence type="ECO:0000256" key="1">
    <source>
        <dbReference type="SAM" id="SignalP"/>
    </source>
</evidence>
<dbReference type="Proteomes" id="UP000681317">
    <property type="component" value="Chromosome"/>
</dbReference>
<accession>A0ABN6FW04</accession>
<proteinExistence type="predicted"/>
<dbReference type="EMBL" id="AP024545">
    <property type="protein sequence ID" value="BCT93646.1"/>
    <property type="molecule type" value="Genomic_DNA"/>
</dbReference>
<evidence type="ECO:0000313" key="2">
    <source>
        <dbReference type="EMBL" id="BCT93646.1"/>
    </source>
</evidence>
<organism evidence="2 3">
    <name type="scientific">Noviluteimonas caseinilytica</name>
    <dbReference type="NCBI Taxonomy" id="2675101"/>
    <lineage>
        <taxon>Bacteria</taxon>
        <taxon>Pseudomonadati</taxon>
        <taxon>Pseudomonadota</taxon>
        <taxon>Gammaproteobacteria</taxon>
        <taxon>Lysobacterales</taxon>
        <taxon>Lysobacteraceae</taxon>
        <taxon>Noviluteimonas</taxon>
    </lineage>
</organism>
<protein>
    <submittedName>
        <fullName evidence="2">Uncharacterized protein</fullName>
    </submittedName>
</protein>
<name>A0ABN6FW04_9GAMM</name>
<keyword evidence="3" id="KW-1185">Reference proteome</keyword>
<keyword evidence="1" id="KW-0732">Signal</keyword>
<gene>
    <name evidence="2" type="ORF">LYSCAS_26700</name>
</gene>
<sequence length="162" mass="17281">MGNMEAKRNANRRGALRAAHYFCAATTLLLAAQAQAQALIVEARDLDAACPWDSASRCARIVLHAGDGGSTFNASSDEAGVLVYGRDLQLQVWKNGQWTAFAPILGTFEAPDASVLLREGATWVNYVDVTTALDVAGQTKYRVEVKDASGAAYVSPTFALTK</sequence>